<comment type="caution">
    <text evidence="5">The sequence shown here is derived from an EMBL/GenBank/DDBJ whole genome shotgun (WGS) entry which is preliminary data.</text>
</comment>
<dbReference type="InterPro" id="IPR055170">
    <property type="entry name" value="GFO_IDH_MocA-like_dom"/>
</dbReference>
<feature type="domain" description="Gfo/Idh/MocA-like oxidoreductase N-terminal" evidence="3">
    <location>
        <begin position="5"/>
        <end position="119"/>
    </location>
</feature>
<accession>A0A1L8R4F1</accession>
<dbReference type="PANTHER" id="PTHR22604:SF105">
    <property type="entry name" value="TRANS-1,2-DIHYDROBENZENE-1,2-DIOL DEHYDROGENASE"/>
    <property type="match status" value="1"/>
</dbReference>
<dbReference type="SUPFAM" id="SSF51735">
    <property type="entry name" value="NAD(P)-binding Rossmann-fold domains"/>
    <property type="match status" value="1"/>
</dbReference>
<evidence type="ECO:0000313" key="5">
    <source>
        <dbReference type="EMBL" id="OJG14634.1"/>
    </source>
</evidence>
<evidence type="ECO:0000313" key="6">
    <source>
        <dbReference type="EMBL" id="PAB01018.1"/>
    </source>
</evidence>
<proteinExistence type="inferred from homology"/>
<dbReference type="STRING" id="317010.RU96_GL000684"/>
<dbReference type="Proteomes" id="UP000216797">
    <property type="component" value="Unassembled WGS sequence"/>
</dbReference>
<dbReference type="EMBL" id="LHUG01000005">
    <property type="protein sequence ID" value="PAB01018.1"/>
    <property type="molecule type" value="Genomic_DNA"/>
</dbReference>
<sequence>MSISYGIVSTASIVPRFVAGIRASQEGKVSAIASRELAKAQKVATELNIPKAYGSYAEMFADQEIDIIYIATYNKGHFETAKQALMAGKPVLLEKPFTLSAAEAKELFALAKEKKLFLMEAQKAVFLPITLAVKKAIQAGKIGEIKLMRSLTSYPHIDHVKWFPSLEAGGGTLHGSGSYPLHYMHFITDENYQNVKGNAVMPKGRSDKQSDLSLKFGETILANIFITTEFGTDNGMTIYGTKGRIEIPNFWKTQVATIYTNEGREDLHIPFSSEFAFEVDHVNECLKQGLLTSPVMTPSLTIETVELVENQYQKWLNE</sequence>
<evidence type="ECO:0000256" key="2">
    <source>
        <dbReference type="ARBA" id="ARBA00023002"/>
    </source>
</evidence>
<keyword evidence="8" id="KW-1185">Reference proteome</keyword>
<dbReference type="Proteomes" id="UP000182835">
    <property type="component" value="Unassembled WGS sequence"/>
</dbReference>
<dbReference type="RefSeq" id="WP_071865216.1">
    <property type="nucleotide sequence ID" value="NZ_JBHLVQ010000013.1"/>
</dbReference>
<dbReference type="AlphaFoldDB" id="A0A1L8R4F1"/>
<dbReference type="GO" id="GO:0016491">
    <property type="term" value="F:oxidoreductase activity"/>
    <property type="evidence" value="ECO:0007669"/>
    <property type="project" value="UniProtKB-KW"/>
</dbReference>
<organism evidence="5 7">
    <name type="scientific">Enterococcus canintestini</name>
    <dbReference type="NCBI Taxonomy" id="317010"/>
    <lineage>
        <taxon>Bacteria</taxon>
        <taxon>Bacillati</taxon>
        <taxon>Bacillota</taxon>
        <taxon>Bacilli</taxon>
        <taxon>Lactobacillales</taxon>
        <taxon>Enterococcaceae</taxon>
        <taxon>Enterococcus</taxon>
    </lineage>
</organism>
<reference evidence="6 8" key="2">
    <citation type="submission" date="2015-08" db="EMBL/GenBank/DDBJ databases">
        <title>Enterococcus genome sequence.</title>
        <authorList>
            <person name="Acedo J.Z."/>
            <person name="Vederas J.C."/>
        </authorList>
    </citation>
    <scope>NUCLEOTIDE SEQUENCE [LARGE SCALE GENOMIC DNA]</scope>
    <source>
        <strain evidence="6 8">49</strain>
    </source>
</reference>
<dbReference type="Gene3D" id="3.40.50.720">
    <property type="entry name" value="NAD(P)-binding Rossmann-like Domain"/>
    <property type="match status" value="1"/>
</dbReference>
<feature type="domain" description="GFO/IDH/MocA-like oxidoreductase" evidence="4">
    <location>
        <begin position="131"/>
        <end position="246"/>
    </location>
</feature>
<evidence type="ECO:0000313" key="7">
    <source>
        <dbReference type="Proteomes" id="UP000182835"/>
    </source>
</evidence>
<evidence type="ECO:0000259" key="4">
    <source>
        <dbReference type="Pfam" id="PF22725"/>
    </source>
</evidence>
<dbReference type="InterPro" id="IPR000683">
    <property type="entry name" value="Gfo/Idh/MocA-like_OxRdtase_N"/>
</dbReference>
<protein>
    <submittedName>
        <fullName evidence="6">Oxidoreductase</fullName>
    </submittedName>
</protein>
<dbReference type="SUPFAM" id="SSF55347">
    <property type="entry name" value="Glyceraldehyde-3-phosphate dehydrogenase-like, C-terminal domain"/>
    <property type="match status" value="1"/>
</dbReference>
<keyword evidence="2" id="KW-0560">Oxidoreductase</keyword>
<dbReference type="Pfam" id="PF01408">
    <property type="entry name" value="GFO_IDH_MocA"/>
    <property type="match status" value="1"/>
</dbReference>
<comment type="similarity">
    <text evidence="1">Belongs to the Gfo/Idh/MocA family.</text>
</comment>
<dbReference type="EMBL" id="JXKG01000015">
    <property type="protein sequence ID" value="OJG14634.1"/>
    <property type="molecule type" value="Genomic_DNA"/>
</dbReference>
<dbReference type="InterPro" id="IPR050984">
    <property type="entry name" value="Gfo/Idh/MocA_domain"/>
</dbReference>
<gene>
    <name evidence="6" type="ORF">AKL21_07110</name>
    <name evidence="5" type="ORF">RU96_GL000684</name>
</gene>
<dbReference type="GO" id="GO:0000166">
    <property type="term" value="F:nucleotide binding"/>
    <property type="evidence" value="ECO:0007669"/>
    <property type="project" value="InterPro"/>
</dbReference>
<dbReference type="InterPro" id="IPR036291">
    <property type="entry name" value="NAD(P)-bd_dom_sf"/>
</dbReference>
<name>A0A1L8R4F1_9ENTE</name>
<evidence type="ECO:0000313" key="8">
    <source>
        <dbReference type="Proteomes" id="UP000216797"/>
    </source>
</evidence>
<dbReference type="OrthoDB" id="9815825at2"/>
<evidence type="ECO:0000256" key="1">
    <source>
        <dbReference type="ARBA" id="ARBA00010928"/>
    </source>
</evidence>
<dbReference type="PANTHER" id="PTHR22604">
    <property type="entry name" value="OXIDOREDUCTASES"/>
    <property type="match status" value="1"/>
</dbReference>
<evidence type="ECO:0000259" key="3">
    <source>
        <dbReference type="Pfam" id="PF01408"/>
    </source>
</evidence>
<reference evidence="5 7" key="1">
    <citation type="submission" date="2014-12" db="EMBL/GenBank/DDBJ databases">
        <title>Draft genome sequences of 29 type strains of Enterococci.</title>
        <authorList>
            <person name="Zhong Z."/>
            <person name="Sun Z."/>
            <person name="Liu W."/>
            <person name="Zhang W."/>
            <person name="Zhang H."/>
        </authorList>
    </citation>
    <scope>NUCLEOTIDE SEQUENCE [LARGE SCALE GENOMIC DNA]</scope>
    <source>
        <strain evidence="5 7">DSM 21207</strain>
    </source>
</reference>
<dbReference type="Gene3D" id="3.30.360.10">
    <property type="entry name" value="Dihydrodipicolinate Reductase, domain 2"/>
    <property type="match status" value="1"/>
</dbReference>
<dbReference type="Pfam" id="PF22725">
    <property type="entry name" value="GFO_IDH_MocA_C3"/>
    <property type="match status" value="1"/>
</dbReference>